<dbReference type="Pfam" id="PF22422">
    <property type="entry name" value="MGH1-like_GH"/>
    <property type="match status" value="1"/>
</dbReference>
<protein>
    <submittedName>
        <fullName evidence="3">Amylo-alpha-1,6-glucosidase</fullName>
    </submittedName>
</protein>
<feature type="domain" description="Putative glycogen debranching enzyme N-terminal" evidence="1">
    <location>
        <begin position="6"/>
        <end position="191"/>
    </location>
</feature>
<dbReference type="Pfam" id="PF14742">
    <property type="entry name" value="GDE_N_bis"/>
    <property type="match status" value="1"/>
</dbReference>
<dbReference type="EMBL" id="JBHSZV010000011">
    <property type="protein sequence ID" value="MFC7061053.1"/>
    <property type="molecule type" value="Genomic_DNA"/>
</dbReference>
<dbReference type="RefSeq" id="WP_204708856.1">
    <property type="nucleotide sequence ID" value="NZ_JBHSZV010000011.1"/>
</dbReference>
<organism evidence="3 4">
    <name type="scientific">Halobacillus seohaensis</name>
    <dbReference type="NCBI Taxonomy" id="447421"/>
    <lineage>
        <taxon>Bacteria</taxon>
        <taxon>Bacillati</taxon>
        <taxon>Bacillota</taxon>
        <taxon>Bacilli</taxon>
        <taxon>Bacillales</taxon>
        <taxon>Bacillaceae</taxon>
        <taxon>Halobacillus</taxon>
    </lineage>
</organism>
<dbReference type="InterPro" id="IPR008928">
    <property type="entry name" value="6-hairpin_glycosidase_sf"/>
</dbReference>
<feature type="domain" description="Mannosylglycerate hydrolase MGH1-like glycoside hydrolase" evidence="2">
    <location>
        <begin position="341"/>
        <end position="577"/>
    </location>
</feature>
<dbReference type="InterPro" id="IPR054491">
    <property type="entry name" value="MGH1-like_GH"/>
</dbReference>
<evidence type="ECO:0000259" key="1">
    <source>
        <dbReference type="Pfam" id="PF14742"/>
    </source>
</evidence>
<evidence type="ECO:0000313" key="4">
    <source>
        <dbReference type="Proteomes" id="UP001596410"/>
    </source>
</evidence>
<evidence type="ECO:0000313" key="3">
    <source>
        <dbReference type="EMBL" id="MFC7061053.1"/>
    </source>
</evidence>
<dbReference type="InterPro" id="IPR012341">
    <property type="entry name" value="6hp_glycosidase-like_sf"/>
</dbReference>
<comment type="caution">
    <text evidence="3">The sequence shown here is derived from an EMBL/GenBank/DDBJ whole genome shotgun (WGS) entry which is preliminary data.</text>
</comment>
<dbReference type="Gene3D" id="1.50.10.10">
    <property type="match status" value="1"/>
</dbReference>
<accession>A0ABW2EFE5</accession>
<dbReference type="InterPro" id="IPR032856">
    <property type="entry name" value="GDE_N_bis"/>
</dbReference>
<name>A0ABW2EFE5_9BACI</name>
<keyword evidence="4" id="KW-1185">Reference proteome</keyword>
<reference evidence="4" key="1">
    <citation type="journal article" date="2019" name="Int. J. Syst. Evol. Microbiol.">
        <title>The Global Catalogue of Microorganisms (GCM) 10K type strain sequencing project: providing services to taxonomists for standard genome sequencing and annotation.</title>
        <authorList>
            <consortium name="The Broad Institute Genomics Platform"/>
            <consortium name="The Broad Institute Genome Sequencing Center for Infectious Disease"/>
            <person name="Wu L."/>
            <person name="Ma J."/>
        </authorList>
    </citation>
    <scope>NUCLEOTIDE SEQUENCE [LARGE SCALE GENOMIC DNA]</scope>
    <source>
        <strain evidence="4">CGMCC 4.1621</strain>
    </source>
</reference>
<dbReference type="SUPFAM" id="SSF48208">
    <property type="entry name" value="Six-hairpin glycosidases"/>
    <property type="match status" value="1"/>
</dbReference>
<dbReference type="Proteomes" id="UP001596410">
    <property type="component" value="Unassembled WGS sequence"/>
</dbReference>
<evidence type="ECO:0000259" key="2">
    <source>
        <dbReference type="Pfam" id="PF22422"/>
    </source>
</evidence>
<sequence length="694" mass="79236">MEYSVIKEDDLFLTTEKNGDIEGSEEMGYGLYTRDTRFLSKFELMLNDSRPSLFSSNDDKNYMASMRLVEVEEDKGATEAFRERFIYEGILYERITFTNYFLEARELKVNVKFDVDFQDMFIVRDFFTGETGEKTGFTYNDQSMEIGYKGKDDVSRETLIEWKESEARVIKEGEVEAKWTLAPQERKTLTFMVQPIINEKRKQTLGFDEALGRLENSYKEWIDQGTKVESDHFIFNKVYQRGVMDTRMLMTDVGFGNVPVAGVPWYSVPFGRDSLITSLFLLPFHPGEVKGTLQTLAHYQGKEENLYRDEQPGKIMHELRSGELASTGQVPFTPYYGTVDATPLFVILATEYYKWTKDAAFIKRIKPSLEKAIDWIDQYGSIRGDGFVQYEQTTADSFVNQGWKDSDNSNVHQNGTLAEDPISLVEVQGYVYQAKNTLSAVYEELGETDRAQQLKEEAELLSNRFEEAFWMKEEQFYALGLDGEGNQIKALTSNPGHVLMSGISEGTRNRLVAEKLVGKSLFSGFGIRTMSEDSTGYYPMSYHNGSVWPHDNAMILLGLSQVGKAEAVKVIEGLLEAAEYFEHLRLPELFCGYSKEDDHLVPYPTTCSPQAWAATASFVFLQSISGVQPDAYQEQIIVEPAFPQGMSHLKVEGMRIGKGELSLKITKEEECYEFEVLENTSGWELTFREKFVME</sequence>
<gene>
    <name evidence="3" type="ORF">ACFQIC_04125</name>
</gene>
<proteinExistence type="predicted"/>